<dbReference type="RefSeq" id="WP_343990676.1">
    <property type="nucleotide sequence ID" value="NZ_BAAALG010000001.1"/>
</dbReference>
<keyword evidence="1" id="KW-0349">Heme</keyword>
<keyword evidence="3" id="KW-0408">Iron</keyword>
<comment type="caution">
    <text evidence="4">The sequence shown here is derived from an EMBL/GenBank/DDBJ whole genome shotgun (WGS) entry which is preliminary data.</text>
</comment>
<proteinExistence type="predicted"/>
<evidence type="ECO:0000256" key="1">
    <source>
        <dbReference type="ARBA" id="ARBA00022617"/>
    </source>
</evidence>
<name>A0ABN1TLX4_9ACTN</name>
<dbReference type="PIRSF" id="PIRSF000343">
    <property type="entry name" value="Haem_Oase"/>
    <property type="match status" value="1"/>
</dbReference>
<dbReference type="Gene3D" id="1.20.910.10">
    <property type="entry name" value="Heme oxygenase-like"/>
    <property type="match status" value="1"/>
</dbReference>
<accession>A0ABN1TLX4</accession>
<keyword evidence="2" id="KW-0479">Metal-binding</keyword>
<evidence type="ECO:0000256" key="3">
    <source>
        <dbReference type="ARBA" id="ARBA00023004"/>
    </source>
</evidence>
<reference evidence="4 5" key="1">
    <citation type="journal article" date="2019" name="Int. J. Syst. Evol. Microbiol.">
        <title>The Global Catalogue of Microorganisms (GCM) 10K type strain sequencing project: providing services to taxonomists for standard genome sequencing and annotation.</title>
        <authorList>
            <consortium name="The Broad Institute Genomics Platform"/>
            <consortium name="The Broad Institute Genome Sequencing Center for Infectious Disease"/>
            <person name="Wu L."/>
            <person name="Ma J."/>
        </authorList>
    </citation>
    <scope>NUCLEOTIDE SEQUENCE [LARGE SCALE GENOMIC DNA]</scope>
    <source>
        <strain evidence="4 5">JCM 13008</strain>
    </source>
</reference>
<dbReference type="InterPro" id="IPR016053">
    <property type="entry name" value="Haem_Oase-like"/>
</dbReference>
<dbReference type="PRINTS" id="PR00088">
    <property type="entry name" value="HAEMOXYGNASE"/>
</dbReference>
<organism evidence="4 5">
    <name type="scientific">Nocardioides dubius</name>
    <dbReference type="NCBI Taxonomy" id="317019"/>
    <lineage>
        <taxon>Bacteria</taxon>
        <taxon>Bacillati</taxon>
        <taxon>Actinomycetota</taxon>
        <taxon>Actinomycetes</taxon>
        <taxon>Propionibacteriales</taxon>
        <taxon>Nocardioidaceae</taxon>
        <taxon>Nocardioides</taxon>
    </lineage>
</organism>
<dbReference type="PANTHER" id="PTHR10720">
    <property type="entry name" value="HEME OXYGENASE"/>
    <property type="match status" value="1"/>
</dbReference>
<dbReference type="PANTHER" id="PTHR10720:SF0">
    <property type="entry name" value="HEME OXYGENASE"/>
    <property type="match status" value="1"/>
</dbReference>
<dbReference type="EMBL" id="BAAALG010000001">
    <property type="protein sequence ID" value="GAA1091781.1"/>
    <property type="molecule type" value="Genomic_DNA"/>
</dbReference>
<dbReference type="InterPro" id="IPR002051">
    <property type="entry name" value="Haem_Oase"/>
</dbReference>
<dbReference type="CDD" id="cd19165">
    <property type="entry name" value="HemeO"/>
    <property type="match status" value="1"/>
</dbReference>
<evidence type="ECO:0000313" key="4">
    <source>
        <dbReference type="EMBL" id="GAA1091781.1"/>
    </source>
</evidence>
<dbReference type="Pfam" id="PF01126">
    <property type="entry name" value="Heme_oxygenase"/>
    <property type="match status" value="1"/>
</dbReference>
<gene>
    <name evidence="4" type="ORF">GCM10009668_03300</name>
</gene>
<dbReference type="Proteomes" id="UP001501581">
    <property type="component" value="Unassembled WGS sequence"/>
</dbReference>
<evidence type="ECO:0000313" key="5">
    <source>
        <dbReference type="Proteomes" id="UP001501581"/>
    </source>
</evidence>
<evidence type="ECO:0000256" key="2">
    <source>
        <dbReference type="ARBA" id="ARBA00022723"/>
    </source>
</evidence>
<keyword evidence="5" id="KW-1185">Reference proteome</keyword>
<protein>
    <submittedName>
        <fullName evidence="4">Biliverdin-producing heme oxygenase</fullName>
    </submittedName>
</protein>
<dbReference type="SUPFAM" id="SSF48613">
    <property type="entry name" value="Heme oxygenase-like"/>
    <property type="match status" value="1"/>
</dbReference>
<sequence length="223" mass="24307">MTLLETTPTETLSVAMRQGSMAEHTEAENAGFTSQLLEGKINELGYLHYLEALRTVYGALEKVGRTLLEDPLVGTLHDLRLERAAAIDADLAYWSQRAGVELGHTSAAATAYAERIEAAAANPLHYVAHHYTRYLGDLSGGLAIGRVLGRTYEVAPEAPGLAFYEFAEIEKPKVYKDGYRAALDALPLDAAQRETVVAEVKVAFGHNQALFEELGQSLAAYQR</sequence>
<dbReference type="InterPro" id="IPR016084">
    <property type="entry name" value="Haem_Oase-like_multi-hlx"/>
</dbReference>